<dbReference type="Proteomes" id="UP001163223">
    <property type="component" value="Chromosome"/>
</dbReference>
<name>A0ACD4NKZ3_9HYPH</name>
<evidence type="ECO:0000313" key="1">
    <source>
        <dbReference type="EMBL" id="WAJ27588.1"/>
    </source>
</evidence>
<reference evidence="1" key="1">
    <citation type="submission" date="2022-11" db="EMBL/GenBank/DDBJ databases">
        <title>beta-Carotene-producing bacterium, Jeongeuplla avenae sp. nov., alleviates the salt stress of Arabidopsis seedlings.</title>
        <authorList>
            <person name="Jiang L."/>
            <person name="Lee J."/>
        </authorList>
    </citation>
    <scope>NUCLEOTIDE SEQUENCE</scope>
    <source>
        <strain evidence="1">DY_R2A_6</strain>
    </source>
</reference>
<sequence length="89" mass="9651">MSAAPIKPGYYWAKWRIATDETHEGDEQTPSDTWEIVHVNDNNGEPGSGEELSVAIAGVREGQWIDQFVWGPRVADLNPKAPSSSTGAA</sequence>
<organism evidence="1 2">
    <name type="scientific">Antarcticirhabdus aurantiaca</name>
    <dbReference type="NCBI Taxonomy" id="2606717"/>
    <lineage>
        <taxon>Bacteria</taxon>
        <taxon>Pseudomonadati</taxon>
        <taxon>Pseudomonadota</taxon>
        <taxon>Alphaproteobacteria</taxon>
        <taxon>Hyphomicrobiales</taxon>
        <taxon>Aurantimonadaceae</taxon>
        <taxon>Antarcticirhabdus</taxon>
    </lineage>
</organism>
<evidence type="ECO:0000313" key="2">
    <source>
        <dbReference type="Proteomes" id="UP001163223"/>
    </source>
</evidence>
<dbReference type="EMBL" id="CP113520">
    <property type="protein sequence ID" value="WAJ27588.1"/>
    <property type="molecule type" value="Genomic_DNA"/>
</dbReference>
<proteinExistence type="predicted"/>
<protein>
    <submittedName>
        <fullName evidence="1">Uncharacterized protein</fullName>
    </submittedName>
</protein>
<keyword evidence="2" id="KW-1185">Reference proteome</keyword>
<gene>
    <name evidence="1" type="ORF">OXU80_22510</name>
</gene>
<accession>A0ACD4NKZ3</accession>